<sequence>MNIEWLTQDKPMLVGLLCPICFYLAAPTITTITPVTAFVEEHFGVETIAEYLDQTEPKREQFIEIHNAALISLLLRFGSSRLFDDVAELQLMKIDTENFIDSVTYHEYQLGQPVANKFEAIDFINMTLESQFGSQNYKRLANGPRDWCAEGA</sequence>
<accession>A0ABT5GS48</accession>
<comment type="caution">
    <text evidence="1">The sequence shown here is derived from an EMBL/GenBank/DDBJ whole genome shotgun (WGS) entry which is preliminary data.</text>
</comment>
<name>A0ABT5GS48_9VIBR</name>
<dbReference type="Proteomes" id="UP001150001">
    <property type="component" value="Unassembled WGS sequence"/>
</dbReference>
<gene>
    <name evidence="1" type="ORF">OPW20_06810</name>
</gene>
<keyword evidence="2" id="KW-1185">Reference proteome</keyword>
<dbReference type="RefSeq" id="WP_272237380.1">
    <property type="nucleotide sequence ID" value="NZ_JAPFIQ010000024.1"/>
</dbReference>
<evidence type="ECO:0000313" key="2">
    <source>
        <dbReference type="Proteomes" id="UP001150001"/>
    </source>
</evidence>
<reference evidence="1" key="1">
    <citation type="submission" date="2022-11" db="EMBL/GenBank/DDBJ databases">
        <title>Role of the vibriolysin VemA secreted by the emergent pathogen Vibrio europaeus in the colonization of Manila clam mucus.</title>
        <authorList>
            <person name="Martinez C."/>
            <person name="Rodriguez S."/>
            <person name="Vences A."/>
            <person name="Barja J.L."/>
            <person name="Toranzo A.E."/>
            <person name="Dubert J."/>
        </authorList>
    </citation>
    <scope>NUCLEOTIDE SEQUENCE</scope>
    <source>
        <strain evidence="1">3454</strain>
    </source>
</reference>
<organism evidence="1 2">
    <name type="scientific">Vibrio europaeus</name>
    <dbReference type="NCBI Taxonomy" id="300876"/>
    <lineage>
        <taxon>Bacteria</taxon>
        <taxon>Pseudomonadati</taxon>
        <taxon>Pseudomonadota</taxon>
        <taxon>Gammaproteobacteria</taxon>
        <taxon>Vibrionales</taxon>
        <taxon>Vibrionaceae</taxon>
        <taxon>Vibrio</taxon>
        <taxon>Vibrio oreintalis group</taxon>
    </lineage>
</organism>
<dbReference type="EMBL" id="JAPFIT010000011">
    <property type="protein sequence ID" value="MDC5739771.1"/>
    <property type="molecule type" value="Genomic_DNA"/>
</dbReference>
<evidence type="ECO:0000313" key="1">
    <source>
        <dbReference type="EMBL" id="MDC5739771.1"/>
    </source>
</evidence>
<proteinExistence type="predicted"/>
<protein>
    <submittedName>
        <fullName evidence="1">Uncharacterized protein</fullName>
    </submittedName>
</protein>